<sequence>MKKVLFIGGILLITVLGTTLNSYADRCSDVCVPEANGTCALPDGEGGVLVCGASDNYHELKPIEP</sequence>
<evidence type="ECO:0000313" key="1">
    <source>
        <dbReference type="EMBL" id="QIA06561.1"/>
    </source>
</evidence>
<evidence type="ECO:0000313" key="2">
    <source>
        <dbReference type="Proteomes" id="UP000474630"/>
    </source>
</evidence>
<protein>
    <submittedName>
        <fullName evidence="1">Uncharacterized protein</fullName>
    </submittedName>
</protein>
<dbReference type="RefSeq" id="WP_163344492.1">
    <property type="nucleotide sequence ID" value="NZ_CP048409.1"/>
</dbReference>
<dbReference type="KEGG" id="drc:G0Q07_01920"/>
<reference evidence="1 2" key="1">
    <citation type="submission" date="2020-02" db="EMBL/GenBank/DDBJ databases">
        <title>Genome sequencing for Draconibacterium sp. strain M1.</title>
        <authorList>
            <person name="Park S.-J."/>
        </authorList>
    </citation>
    <scope>NUCLEOTIDE SEQUENCE [LARGE SCALE GENOMIC DNA]</scope>
    <source>
        <strain evidence="1 2">M1</strain>
    </source>
</reference>
<name>A0A6C0RBK9_9BACT</name>
<proteinExistence type="predicted"/>
<accession>A0A6C0RBK9</accession>
<dbReference type="EMBL" id="CP048409">
    <property type="protein sequence ID" value="QIA06561.1"/>
    <property type="molecule type" value="Genomic_DNA"/>
</dbReference>
<organism evidence="1 2">
    <name type="scientific">Draconibacterium halophilum</name>
    <dbReference type="NCBI Taxonomy" id="2706887"/>
    <lineage>
        <taxon>Bacteria</taxon>
        <taxon>Pseudomonadati</taxon>
        <taxon>Bacteroidota</taxon>
        <taxon>Bacteroidia</taxon>
        <taxon>Marinilabiliales</taxon>
        <taxon>Prolixibacteraceae</taxon>
        <taxon>Draconibacterium</taxon>
    </lineage>
</organism>
<gene>
    <name evidence="1" type="ORF">G0Q07_01920</name>
</gene>
<dbReference type="AlphaFoldDB" id="A0A6C0RBK9"/>
<keyword evidence="2" id="KW-1185">Reference proteome</keyword>
<dbReference type="Proteomes" id="UP000474630">
    <property type="component" value="Chromosome"/>
</dbReference>